<name>A0A0D1ZGE8_9EURO</name>
<organism evidence="2 3">
    <name type="scientific">Exophiala spinifera</name>
    <dbReference type="NCBI Taxonomy" id="91928"/>
    <lineage>
        <taxon>Eukaryota</taxon>
        <taxon>Fungi</taxon>
        <taxon>Dikarya</taxon>
        <taxon>Ascomycota</taxon>
        <taxon>Pezizomycotina</taxon>
        <taxon>Eurotiomycetes</taxon>
        <taxon>Chaetothyriomycetidae</taxon>
        <taxon>Chaetothyriales</taxon>
        <taxon>Herpotrichiellaceae</taxon>
        <taxon>Exophiala</taxon>
    </lineage>
</organism>
<feature type="compositionally biased region" description="Low complexity" evidence="1">
    <location>
        <begin position="73"/>
        <end position="86"/>
    </location>
</feature>
<feature type="compositionally biased region" description="Basic and acidic residues" evidence="1">
    <location>
        <begin position="13"/>
        <end position="24"/>
    </location>
</feature>
<evidence type="ECO:0000313" key="2">
    <source>
        <dbReference type="EMBL" id="KIW12037.1"/>
    </source>
</evidence>
<evidence type="ECO:0000256" key="1">
    <source>
        <dbReference type="SAM" id="MobiDB-lite"/>
    </source>
</evidence>
<evidence type="ECO:0000313" key="3">
    <source>
        <dbReference type="Proteomes" id="UP000053328"/>
    </source>
</evidence>
<feature type="region of interest" description="Disordered" evidence="1">
    <location>
        <begin position="101"/>
        <end position="143"/>
    </location>
</feature>
<dbReference type="EMBL" id="KN847498">
    <property type="protein sequence ID" value="KIW12037.1"/>
    <property type="molecule type" value="Genomic_DNA"/>
</dbReference>
<keyword evidence="3" id="KW-1185">Reference proteome</keyword>
<feature type="compositionally biased region" description="Polar residues" evidence="1">
    <location>
        <begin position="1"/>
        <end position="12"/>
    </location>
</feature>
<dbReference type="GeneID" id="27336394"/>
<feature type="region of interest" description="Disordered" evidence="1">
    <location>
        <begin position="1"/>
        <end position="89"/>
    </location>
</feature>
<protein>
    <submittedName>
        <fullName evidence="2">Uncharacterized protein</fullName>
    </submittedName>
</protein>
<dbReference type="VEuPathDB" id="FungiDB:PV08_09311"/>
<proteinExistence type="predicted"/>
<dbReference type="Proteomes" id="UP000053328">
    <property type="component" value="Unassembled WGS sequence"/>
</dbReference>
<dbReference type="AlphaFoldDB" id="A0A0D1ZGE8"/>
<sequence>MDNDTAQSTNDPTSRDGDGDRSPDPEPSQYPSPDQDSHPLLTSLPLEDSEDLGSDAFIFAPELFLQPPPDQESGGPSSSSSSPSPSQTVLIGETVTTTTTTRISDHHGHECGHARQSDTNVAAEESSSPRGEPRLEETASSRAENISVGDEVFILDARGNSIVSTDAVDPAQLLRVCRQQNDMAGLADCAAHPRSRQGYTCGQGNGNGNGTSASIYMMTGTLEIQGVGLAYHFVPTGAVGGRARAAWRREAIVKVRFRAGQHVRYTEDGTEWAALVESAEVVDHRRCYNLFLPASGSGRVLVTDEFLREV</sequence>
<feature type="compositionally biased region" description="Basic and acidic residues" evidence="1">
    <location>
        <begin position="103"/>
        <end position="116"/>
    </location>
</feature>
<dbReference type="HOGENOM" id="CLU_897252_0_0_1"/>
<dbReference type="RefSeq" id="XP_016232253.1">
    <property type="nucleotide sequence ID" value="XM_016383630.1"/>
</dbReference>
<feature type="compositionally biased region" description="Polar residues" evidence="1">
    <location>
        <begin position="117"/>
        <end position="129"/>
    </location>
</feature>
<reference evidence="2 3" key="1">
    <citation type="submission" date="2015-01" db="EMBL/GenBank/DDBJ databases">
        <title>The Genome Sequence of Exophiala spinifera CBS89968.</title>
        <authorList>
            <consortium name="The Broad Institute Genomics Platform"/>
            <person name="Cuomo C."/>
            <person name="de Hoog S."/>
            <person name="Gorbushina A."/>
            <person name="Stielow B."/>
            <person name="Teixiera M."/>
            <person name="Abouelleil A."/>
            <person name="Chapman S.B."/>
            <person name="Priest M."/>
            <person name="Young S.K."/>
            <person name="Wortman J."/>
            <person name="Nusbaum C."/>
            <person name="Birren B."/>
        </authorList>
    </citation>
    <scope>NUCLEOTIDE SEQUENCE [LARGE SCALE GENOMIC DNA]</scope>
    <source>
        <strain evidence="2 3">CBS 89968</strain>
    </source>
</reference>
<accession>A0A0D1ZGE8</accession>
<gene>
    <name evidence="2" type="ORF">PV08_09311</name>
</gene>
<dbReference type="OrthoDB" id="4161607at2759"/>